<feature type="region of interest" description="Disordered" evidence="1">
    <location>
        <begin position="1615"/>
        <end position="1658"/>
    </location>
</feature>
<feature type="region of interest" description="Disordered" evidence="1">
    <location>
        <begin position="205"/>
        <end position="256"/>
    </location>
</feature>
<organism evidence="3 4">
    <name type="scientific">Symbiodinium microadriaticum</name>
    <name type="common">Dinoflagellate</name>
    <name type="synonym">Zooxanthella microadriatica</name>
    <dbReference type="NCBI Taxonomy" id="2951"/>
    <lineage>
        <taxon>Eukaryota</taxon>
        <taxon>Sar</taxon>
        <taxon>Alveolata</taxon>
        <taxon>Dinophyceae</taxon>
        <taxon>Suessiales</taxon>
        <taxon>Symbiodiniaceae</taxon>
        <taxon>Symbiodinium</taxon>
    </lineage>
</organism>
<dbReference type="GO" id="GO:0015074">
    <property type="term" value="P:DNA integration"/>
    <property type="evidence" value="ECO:0007669"/>
    <property type="project" value="InterPro"/>
</dbReference>
<reference evidence="3 4" key="1">
    <citation type="submission" date="2016-02" db="EMBL/GenBank/DDBJ databases">
        <title>Genome analysis of coral dinoflagellate symbionts highlights evolutionary adaptations to a symbiotic lifestyle.</title>
        <authorList>
            <person name="Aranda M."/>
            <person name="Li Y."/>
            <person name="Liew Y.J."/>
            <person name="Baumgarten S."/>
            <person name="Simakov O."/>
            <person name="Wilson M."/>
            <person name="Piel J."/>
            <person name="Ashoor H."/>
            <person name="Bougouffa S."/>
            <person name="Bajic V.B."/>
            <person name="Ryu T."/>
            <person name="Ravasi T."/>
            <person name="Bayer T."/>
            <person name="Micklem G."/>
            <person name="Kim H."/>
            <person name="Bhak J."/>
            <person name="Lajeunesse T.C."/>
            <person name="Voolstra C.R."/>
        </authorList>
    </citation>
    <scope>NUCLEOTIDE SEQUENCE [LARGE SCALE GENOMIC DNA]</scope>
    <source>
        <strain evidence="3 4">CCMP2467</strain>
    </source>
</reference>
<feature type="compositionally biased region" description="Low complexity" evidence="1">
    <location>
        <begin position="351"/>
        <end position="362"/>
    </location>
</feature>
<evidence type="ECO:0000313" key="3">
    <source>
        <dbReference type="EMBL" id="OLP96337.1"/>
    </source>
</evidence>
<name>A0A1Q9DMD2_SYMMI</name>
<comment type="caution">
    <text evidence="3">The sequence shown here is derived from an EMBL/GenBank/DDBJ whole genome shotgun (WGS) entry which is preliminary data.</text>
</comment>
<keyword evidence="4" id="KW-1185">Reference proteome</keyword>
<dbReference type="GO" id="GO:0003676">
    <property type="term" value="F:nucleic acid binding"/>
    <property type="evidence" value="ECO:0007669"/>
    <property type="project" value="InterPro"/>
</dbReference>
<dbReference type="Pfam" id="PF07727">
    <property type="entry name" value="RVT_2"/>
    <property type="match status" value="1"/>
</dbReference>
<accession>A0A1Q9DMD2</accession>
<feature type="domain" description="Integrase catalytic" evidence="2">
    <location>
        <begin position="1712"/>
        <end position="1879"/>
    </location>
</feature>
<dbReference type="Proteomes" id="UP000186817">
    <property type="component" value="Unassembled WGS sequence"/>
</dbReference>
<dbReference type="InterPro" id="IPR036397">
    <property type="entry name" value="RNaseH_sf"/>
</dbReference>
<evidence type="ECO:0000259" key="2">
    <source>
        <dbReference type="PROSITE" id="PS50994"/>
    </source>
</evidence>
<dbReference type="PROSITE" id="PS50994">
    <property type="entry name" value="INTEGRASE"/>
    <property type="match status" value="1"/>
</dbReference>
<gene>
    <name evidence="3" type="primary">GIP</name>
    <name evidence="3" type="ORF">AK812_SmicGene21444</name>
</gene>
<dbReference type="InterPro" id="IPR012337">
    <property type="entry name" value="RNaseH-like_sf"/>
</dbReference>
<feature type="region of interest" description="Disordered" evidence="1">
    <location>
        <begin position="340"/>
        <end position="362"/>
    </location>
</feature>
<dbReference type="SUPFAM" id="SSF53098">
    <property type="entry name" value="Ribonuclease H-like"/>
    <property type="match status" value="1"/>
</dbReference>
<feature type="compositionally biased region" description="Polar residues" evidence="1">
    <location>
        <begin position="824"/>
        <end position="833"/>
    </location>
</feature>
<dbReference type="InterPro" id="IPR001584">
    <property type="entry name" value="Integrase_cat-core"/>
</dbReference>
<feature type="compositionally biased region" description="Low complexity" evidence="1">
    <location>
        <begin position="211"/>
        <end position="222"/>
    </location>
</feature>
<proteinExistence type="predicted"/>
<dbReference type="EMBL" id="LSRX01000471">
    <property type="protein sequence ID" value="OLP96337.1"/>
    <property type="molecule type" value="Genomic_DNA"/>
</dbReference>
<feature type="region of interest" description="Disordered" evidence="1">
    <location>
        <begin position="1"/>
        <end position="27"/>
    </location>
</feature>
<feature type="region of interest" description="Disordered" evidence="1">
    <location>
        <begin position="824"/>
        <end position="868"/>
    </location>
</feature>
<protein>
    <submittedName>
        <fullName evidence="3">Copia protein</fullName>
    </submittedName>
</protein>
<sequence length="2764" mass="310877">MTVKEPRRPTTTGNTNVMERGRGPSEKMVVPTFSGNVEAGGDDLGASARSYLRQVAAWRKMTRLSADQHGLVLYQNLSGKAWIDAERLDVDLLGMDTGAEYFINWIKERYLDVQITQIGRGLSDFFRRLRRRDGQTIREYLSDFDRALARLTECGCVLPDMASAWVFVDRMSLEESAELNLLASVGNEYNLKRLQQAAIVQDRSLRKPWESSTRSTSRDSAAPGRGPRREWWNKKTNTAHLTGHGDNEDDDYPEADPVAENATEDVVPEAVAEEWYETFMTHETAKQKYRDSLRQRGTSTEALREIANDRLAQAKAKSFCAGCKRRGHWHKDSCCPLNQGARKQGEQSGATTSPSQNTTTPTRTSYQCSVVYVTWDLDKPVASTQLLAIADTACSKSVMGAGWLDSYLKETAKIDYKPQFLNVNENFKFGASRVFEASYAVIVTFALKGVVVQAKVAVVHGDVPLLLSRGALAKLGTVLDIAANTADFKFINVKGFPLKITDTGHPAVPFVPIRPPEPLEPRKDWAGEDLMILSSERAYTGVAVLPHAAECVVPLAFPASRIVLLFPSMMFGVLMMKISIRCFGSEEACLLGALDLCKAFQPRLDMSARASTGQTPLPRPATGSKSIWKWNKQELVSEALRVGIAIHPKWTVPEIRSVIMEHRAQTSNAVEDTTPKRLGSMTLGELKTTAAEHNINLPTRVTRGQAMRLIRDATEDLSHKVMTFGCYRGWTFADTPEGYQEWAIAEVERSSNASEDLRMYANWARNKDTAVMSSVTYDASLDPEFNASTPYEPTESDMMSWRMVSHGPPEDQWRAVTHGYASERTLTPGTASTPKAKAKVPPRAQVPTTRTPPRPRTREETDSISSMEHEVGDEALEEIRKLEARLAVLKDRHGINPGSRDKGTQPDNFHYAILDYLYLMGEQMVETRNFQYMILDYLYLMGEQMVETRSFQYMILDYLYQMGTTARRISRVMNMFGFETVKIDLPEWDLSRADCRRDLIRFVNQSKPDVIWCSPPQKGDVHNQLGDDDLQVHYNFAKLLYGIQMKRGLLGVIELPKGSSGWDKDKLGDLGGHAIHLDLCAYGAYKTTDAGETLHWKQGTRLQSSLESLQLRLGRRCPGGHEHVPGRCLLHGQDGKGHLRLYQEKFCYEVGEAISTVIGEMMSNSTPDVKEQNVSHDENQTCEVLARTAIHEKSYNFATLLEIASSLKLGHIAGHRMATSAEAGSPLGIIGGLWVHGGVHGLTKTCSTIPWVIKYINKFARHHGVQGWTSFSLTKNLLTNVHRDPNNLAGYDSVTTSFGNFSGGELWTHDDHQEDNKEAVWRKGLPGTTVTTRERLVAFDSREPHATQPWTGERWCLTWYTSRAVLKTTLEERDELRALGFPMNSLANTKRSADIPPGEFIRWPERRRPRKSTRTQLWKMAKRLSSFATWSILATTTFLDNAMMTAAFDEPAPTIDLMHHNTPVLFEIGGWDQTMEATAKGIEAVEPMVNLDLHDPPTLTRVKDILEELKPRTLWIHGDHFGDPAGLDEVIELQRNIGGNVTVEGRLNGPMWSSNFGTFLYQMPGVATYRSDDLLRAQFGRRDHALCKREDDVVFGSTNADVLLRNYLEGKNDQETSRQIFPVEAEPRGGARQGNESSSSRGASAINFRDPQPRPEVASSLRRLHQNLGHPAVSDLTRHLRLAGAGPEVVAAAKNMTCEVCRRAQQGKSPKPATLPTTTSFNEIIGVDAFTVYDCQGKKLEMFSIYDYGTSYHIVGELPGHSTEAMEQALCDLWTKVFGPPRTILVDLETGLQAGLERYSAWFGTRVRSAAGQAPWQVGAVERHGGVWKHMWKKVVDEHSILKESPGDIKMGITAINAAKNELRRQGGFSPTQAVYGRDPDVPGELLDHRDPQQTDEILTRDQLRAREQVLRQAARIAYHRAQVDSRLRRALLQRSRVSGEDLNPGDVVYFLRKPKNKKDWRWVGPATVVGHEKKNLWVASAGRCHLVAPEHVRKATSEEVGDLFTLRATQDDLQRLLDQEPGDPQAYDYPENAHEDIGENVDEDLVLPPGDDMNKDLLSEVIFEDEEMPMEGERRRGPPGDPPVVLNKRYRTKGPETAFFAKSVRFNLEPEELEPRSTSSRELATIQKGILMNFRDNAEITTEDLDDHCNYAYMVRKATTERGRQKQLEKEIPWSYIPEEQKQAFKEAELQQWMEHVNHDAVQPVSVEESRQILRDKPERVLPSRYAYRDKNWSKRKKDANIGWRPKARLVIGGHLDPDLHLGLQTSAPTVSRQGVLLLLQILASRLDRQWGASAGDITAAFLNGKALQRELYIKQPRTGLGDLHPEQLVRLTKGVFGLVDSPAAWWGEFKGVLGREEFIVNGMRLKFFHCPLDPCIFQLRELNGDNEAHGEPLAYLAVHVDDVLLIGPKDLRRTLQERISALFPVQEWEEGAFDYIGSYIEVTNDEVHVTQTSYTNTRLFEIPIKHGQQGDEPATVEQKADNRSLIGALSWLAGQTRPDLQTGVSMAQQLQRDPTVDDIKFSNQLSKRAQEHDHRGIVIRPVDLRHAVLLAYRDAGWANAPQDCEDPYYALYPEDETAGEIREGPFSTKDRRAKRSNSKIASQLGGLYLLADCEILRGHRKRVSLLDWRSAACDRVCRSTFAAESMGCCGAIENADFIRKFLSTLLTGDLCRREDGRFQVRYLSDCRSLYDHLAREGIPRIPSERRLAIDMAAIRQDLAITGRMCWVPTDQQLADIMTKPQKAGDWWETLVGEIKLPFVESF</sequence>
<evidence type="ECO:0000313" key="4">
    <source>
        <dbReference type="Proteomes" id="UP000186817"/>
    </source>
</evidence>
<evidence type="ECO:0000256" key="1">
    <source>
        <dbReference type="SAM" id="MobiDB-lite"/>
    </source>
</evidence>
<dbReference type="Gene3D" id="3.30.420.10">
    <property type="entry name" value="Ribonuclease H-like superfamily/Ribonuclease H"/>
    <property type="match status" value="1"/>
</dbReference>
<feature type="compositionally biased region" description="Basic and acidic residues" evidence="1">
    <location>
        <begin position="856"/>
        <end position="868"/>
    </location>
</feature>
<dbReference type="OrthoDB" id="2273864at2759"/>
<dbReference type="InterPro" id="IPR013103">
    <property type="entry name" value="RVT_2"/>
</dbReference>